<feature type="compositionally biased region" description="Basic and acidic residues" evidence="1">
    <location>
        <begin position="457"/>
        <end position="470"/>
    </location>
</feature>
<evidence type="ECO:0000259" key="2">
    <source>
        <dbReference type="PROSITE" id="PS50172"/>
    </source>
</evidence>
<organism evidence="3 4">
    <name type="scientific">Phlyctema vagabunda</name>
    <dbReference type="NCBI Taxonomy" id="108571"/>
    <lineage>
        <taxon>Eukaryota</taxon>
        <taxon>Fungi</taxon>
        <taxon>Dikarya</taxon>
        <taxon>Ascomycota</taxon>
        <taxon>Pezizomycotina</taxon>
        <taxon>Leotiomycetes</taxon>
        <taxon>Helotiales</taxon>
        <taxon>Dermateaceae</taxon>
        <taxon>Phlyctema</taxon>
    </lineage>
</organism>
<evidence type="ECO:0000313" key="4">
    <source>
        <dbReference type="Proteomes" id="UP001629113"/>
    </source>
</evidence>
<feature type="region of interest" description="Disordered" evidence="1">
    <location>
        <begin position="508"/>
        <end position="547"/>
    </location>
</feature>
<reference evidence="3 4" key="1">
    <citation type="submission" date="2024-06" db="EMBL/GenBank/DDBJ databases">
        <title>Complete genome of Phlyctema vagabunda strain 19-DSS-EL-015.</title>
        <authorList>
            <person name="Fiorenzani C."/>
        </authorList>
    </citation>
    <scope>NUCLEOTIDE SEQUENCE [LARGE SCALE GENOMIC DNA]</scope>
    <source>
        <strain evidence="3 4">19-DSS-EL-015</strain>
    </source>
</reference>
<dbReference type="InterPro" id="IPR036420">
    <property type="entry name" value="BRCT_dom_sf"/>
</dbReference>
<dbReference type="CDD" id="cd18437">
    <property type="entry name" value="BRCT_BRC1_like_rpt3"/>
    <property type="match status" value="1"/>
</dbReference>
<dbReference type="InterPro" id="IPR001357">
    <property type="entry name" value="BRCT_dom"/>
</dbReference>
<feature type="domain" description="BRCT" evidence="2">
    <location>
        <begin position="337"/>
        <end position="407"/>
    </location>
</feature>
<dbReference type="SUPFAM" id="SSF52113">
    <property type="entry name" value="BRCT domain"/>
    <property type="match status" value="6"/>
</dbReference>
<dbReference type="EMBL" id="JBFCZG010000006">
    <property type="protein sequence ID" value="KAL3420766.1"/>
    <property type="molecule type" value="Genomic_DNA"/>
</dbReference>
<comment type="caution">
    <text evidence="3">The sequence shown here is derived from an EMBL/GenBank/DDBJ whole genome shotgun (WGS) entry which is preliminary data.</text>
</comment>
<dbReference type="PANTHER" id="PTHR47667:SF1">
    <property type="entry name" value="REGULATOR OF TY1 TRANSPOSITION PROTEIN 107"/>
    <property type="match status" value="1"/>
</dbReference>
<feature type="domain" description="BRCT" evidence="2">
    <location>
        <begin position="738"/>
        <end position="852"/>
    </location>
</feature>
<dbReference type="PROSITE" id="PS50172">
    <property type="entry name" value="BRCT"/>
    <property type="match status" value="5"/>
</dbReference>
<feature type="compositionally biased region" description="Basic and acidic residues" evidence="1">
    <location>
        <begin position="525"/>
        <end position="534"/>
    </location>
</feature>
<proteinExistence type="predicted"/>
<dbReference type="CDD" id="cd17743">
    <property type="entry name" value="BRCT_BRC1_like_rpt5"/>
    <property type="match status" value="1"/>
</dbReference>
<dbReference type="PANTHER" id="PTHR47667">
    <property type="entry name" value="REGULATOR OF TY1 TRANSPOSITION PROTEIN 107"/>
    <property type="match status" value="1"/>
</dbReference>
<protein>
    <submittedName>
        <fullName evidence="3">BRCA1 C terminus domain-containing protein</fullName>
    </submittedName>
</protein>
<feature type="region of interest" description="Disordered" evidence="1">
    <location>
        <begin position="448"/>
        <end position="489"/>
    </location>
</feature>
<feature type="domain" description="BRCT" evidence="2">
    <location>
        <begin position="629"/>
        <end position="715"/>
    </location>
</feature>
<sequence>MADDTASDLFSECVFAIVISKETPIQSATDFSQILKDHGGQVHLVQKDGGIDFDDVTHIISGTSDFAQYATARQFMVPVVMPSWISASLHKRKQAPLRPHTPDGKLFFRGVQLSCADIPTGDKDAIIGAVLAMGGLESSAITRLTTHVCALSMDHPKCVQVAEKKLKCKIVLPHWFDDCLKLGKMIDSKPYELPDPEIFQKEPEEGLAFPISANIEGAVSPDPTSIPLPSDANTRKLQVFHDRVVKISQDLGLSTHLRQVLENLIRGGGGRITKSVHEADMYICKYREGREYVFASCAGIDVGNLSWLYYLIANDEWTSPLLRLLHYPLPRDGIPGFKDFRITLSNYGGDARIYLENLVIAAGGEYTKSMKQDNTHLITARENSEKCTAAAEWNINMVNHLWIEDSYVKGAPQSLTIPRYTHFPPRTNLGEIIGQTELDLKILREKHFPRAPTPGPDDPKILRPVRDNHAQKLSPTAKDETTSDDEMEVDVENAVPTKKVYAIPTARRKPKASLEAQTVTPIANRKSDIRKEIDTPSSTSSRSAKDKALSNLHAMAPDVALYEKERKRITKGIWGGKRAANQIDKERAQERSSSPAVKSNVHEISDDEEEAPVSKRAKTNGPKVLPPISIRLIITGYTRWLHNRAKEETEKRKLRELGILITTDPINCTHLAAPALVRTQKFLCALASGPTVISTEFVDKCIDDKEVHNVDDFLLKDRVRENPDNKKLKDIVVRAQANKRRLLQNVPVYCTAEIGKNLPETYESIVKANGGLFSIYRARGGMMIKPTKPEEDEDGNEPVYLITGLRPDEKKLWPKFEEMAKAGNMEPRIVLAEWLLEVALSQKLTWNPAYLATK</sequence>
<dbReference type="CDD" id="cd18438">
    <property type="entry name" value="BRCT_BRC1_like_rpt4"/>
    <property type="match status" value="1"/>
</dbReference>
<dbReference type="Proteomes" id="UP001629113">
    <property type="component" value="Unassembled WGS sequence"/>
</dbReference>
<dbReference type="CDD" id="cd18436">
    <property type="entry name" value="BRCT_BRC1_like_rpt2"/>
    <property type="match status" value="1"/>
</dbReference>
<dbReference type="Pfam" id="PF16770">
    <property type="entry name" value="RTT107_BRCT_5"/>
    <property type="match status" value="1"/>
</dbReference>
<feature type="domain" description="BRCT" evidence="2">
    <location>
        <begin position="5"/>
        <end position="102"/>
    </location>
</feature>
<dbReference type="Pfam" id="PF00533">
    <property type="entry name" value="BRCT"/>
    <property type="match status" value="1"/>
</dbReference>
<dbReference type="InterPro" id="IPR053036">
    <property type="entry name" value="CellCycle_DNARepair_Reg"/>
</dbReference>
<dbReference type="Gene3D" id="3.40.50.10190">
    <property type="entry name" value="BRCT domain"/>
    <property type="match status" value="5"/>
</dbReference>
<keyword evidence="4" id="KW-1185">Reference proteome</keyword>
<dbReference type="SMART" id="SM00292">
    <property type="entry name" value="BRCT"/>
    <property type="match status" value="6"/>
</dbReference>
<dbReference type="Pfam" id="PF12738">
    <property type="entry name" value="PTCB-BRCT"/>
    <property type="match status" value="1"/>
</dbReference>
<evidence type="ECO:0000256" key="1">
    <source>
        <dbReference type="SAM" id="MobiDB-lite"/>
    </source>
</evidence>
<feature type="domain" description="BRCT" evidence="2">
    <location>
        <begin position="103"/>
        <end position="193"/>
    </location>
</feature>
<feature type="region of interest" description="Disordered" evidence="1">
    <location>
        <begin position="578"/>
        <end position="621"/>
    </location>
</feature>
<accession>A0ABR4PBR8</accession>
<evidence type="ECO:0000313" key="3">
    <source>
        <dbReference type="EMBL" id="KAL3420766.1"/>
    </source>
</evidence>
<name>A0ABR4PBR8_9HELO</name>
<gene>
    <name evidence="3" type="ORF">PVAG01_07211</name>
</gene>